<feature type="compositionally biased region" description="Basic and acidic residues" evidence="1">
    <location>
        <begin position="125"/>
        <end position="140"/>
    </location>
</feature>
<feature type="compositionally biased region" description="Low complexity" evidence="1">
    <location>
        <begin position="231"/>
        <end position="240"/>
    </location>
</feature>
<organism evidence="2 3">
    <name type="scientific">Olpidium bornovanus</name>
    <dbReference type="NCBI Taxonomy" id="278681"/>
    <lineage>
        <taxon>Eukaryota</taxon>
        <taxon>Fungi</taxon>
        <taxon>Fungi incertae sedis</taxon>
        <taxon>Olpidiomycota</taxon>
        <taxon>Olpidiomycotina</taxon>
        <taxon>Olpidiomycetes</taxon>
        <taxon>Olpidiales</taxon>
        <taxon>Olpidiaceae</taxon>
        <taxon>Olpidium</taxon>
    </lineage>
</organism>
<evidence type="ECO:0000256" key="1">
    <source>
        <dbReference type="SAM" id="MobiDB-lite"/>
    </source>
</evidence>
<feature type="compositionally biased region" description="Basic residues" evidence="1">
    <location>
        <begin position="220"/>
        <end position="229"/>
    </location>
</feature>
<feature type="compositionally biased region" description="Basic and acidic residues" evidence="1">
    <location>
        <begin position="193"/>
        <end position="213"/>
    </location>
</feature>
<feature type="compositionally biased region" description="Low complexity" evidence="1">
    <location>
        <begin position="377"/>
        <end position="390"/>
    </location>
</feature>
<feature type="region of interest" description="Disordered" evidence="1">
    <location>
        <begin position="1"/>
        <end position="390"/>
    </location>
</feature>
<feature type="compositionally biased region" description="Low complexity" evidence="1">
    <location>
        <begin position="107"/>
        <end position="117"/>
    </location>
</feature>
<feature type="compositionally biased region" description="Low complexity" evidence="1">
    <location>
        <begin position="68"/>
        <end position="78"/>
    </location>
</feature>
<proteinExistence type="predicted"/>
<dbReference type="AlphaFoldDB" id="A0A8H7ZQG8"/>
<keyword evidence="3" id="KW-1185">Reference proteome</keyword>
<feature type="non-terminal residue" evidence="2">
    <location>
        <position position="1"/>
    </location>
</feature>
<reference evidence="2 3" key="1">
    <citation type="journal article" name="Sci. Rep.">
        <title>Genome-scale phylogenetic analyses confirm Olpidium as the closest living zoosporic fungus to the non-flagellated, terrestrial fungi.</title>
        <authorList>
            <person name="Chang Y."/>
            <person name="Rochon D."/>
            <person name="Sekimoto S."/>
            <person name="Wang Y."/>
            <person name="Chovatia M."/>
            <person name="Sandor L."/>
            <person name="Salamov A."/>
            <person name="Grigoriev I.V."/>
            <person name="Stajich J.E."/>
            <person name="Spatafora J.W."/>
        </authorList>
    </citation>
    <scope>NUCLEOTIDE SEQUENCE [LARGE SCALE GENOMIC DNA]</scope>
    <source>
        <strain evidence="2">S191</strain>
    </source>
</reference>
<evidence type="ECO:0000313" key="3">
    <source>
        <dbReference type="Proteomes" id="UP000673691"/>
    </source>
</evidence>
<feature type="compositionally biased region" description="Gly residues" evidence="1">
    <location>
        <begin position="319"/>
        <end position="335"/>
    </location>
</feature>
<protein>
    <submittedName>
        <fullName evidence="2">Uncharacterized protein</fullName>
    </submittedName>
</protein>
<name>A0A8H7ZQG8_9FUNG</name>
<feature type="compositionally biased region" description="Low complexity" evidence="1">
    <location>
        <begin position="8"/>
        <end position="21"/>
    </location>
</feature>
<gene>
    <name evidence="2" type="ORF">BJ554DRAFT_2425</name>
</gene>
<feature type="compositionally biased region" description="Low complexity" evidence="1">
    <location>
        <begin position="178"/>
        <end position="192"/>
    </location>
</feature>
<dbReference type="EMBL" id="JAEFCI010009911">
    <property type="protein sequence ID" value="KAG5457531.1"/>
    <property type="molecule type" value="Genomic_DNA"/>
</dbReference>
<evidence type="ECO:0000313" key="2">
    <source>
        <dbReference type="EMBL" id="KAG5457531.1"/>
    </source>
</evidence>
<dbReference type="Proteomes" id="UP000673691">
    <property type="component" value="Unassembled WGS sequence"/>
</dbReference>
<sequence>ADVESGSEFDARASSSSFAAPGEERRAAGAAAAAERGAVRDGGSSGRRGAGRPSGRDGGGAGDEEEAAAAAAAAGVPRKSSEQQQRRQQHQQHGGGGPAPGGRKRPVAAGDNGLLDAGFGGRRGGRLDDGRENCPKDHAGKRQALPADRWPRPCRLGDGACPESDLSGFESADELTGPENAAAPRAPAVPDAEPGRRRQDAAGRRSSSPDRRGAAGPTAHKLRLHRHIPRAAAAAAAASAPVDPQKPRHPPRAEGRPALAGGVGTGREGDVEGAGAADGVASATHAARKRPAREKDVSPPPAGGRSPRGLPIARPEKAGGPGDHQGTGGGGGGGAVPRHDDRRSAADPASSGVLTGMSRNQRQRKGSRSSLKGGGFVSSSSSASSVVVPL</sequence>
<comment type="caution">
    <text evidence="2">The sequence shown here is derived from an EMBL/GenBank/DDBJ whole genome shotgun (WGS) entry which is preliminary data.</text>
</comment>
<accession>A0A8H7ZQG8</accession>